<dbReference type="EMBL" id="JRPN01000032">
    <property type="protein sequence ID" value="KGT74440.1"/>
    <property type="molecule type" value="Genomic_DNA"/>
</dbReference>
<dbReference type="InterPro" id="IPR052183">
    <property type="entry name" value="IS_Transposase"/>
</dbReference>
<protein>
    <submittedName>
        <fullName evidence="2">Transposase</fullName>
    </submittedName>
</protein>
<evidence type="ECO:0000313" key="3">
    <source>
        <dbReference type="Proteomes" id="UP000030377"/>
    </source>
</evidence>
<sequence>AQRLMKKLLKSAGTPPRVMITDKLRSYGAARAKMGLHVEHRQQKALNNRAENSHQPTRRRERIMTRFKSSRQAQRFLSVHDQVANLFHIPYPGAATADFRRASRERAFATWREISMTSAIADSRPLRIASFGSAVD</sequence>
<feature type="non-terminal residue" evidence="2">
    <location>
        <position position="1"/>
    </location>
</feature>
<organism evidence="2 3">
    <name type="scientific">Bradyrhizobium japonicum</name>
    <dbReference type="NCBI Taxonomy" id="375"/>
    <lineage>
        <taxon>Bacteria</taxon>
        <taxon>Pseudomonadati</taxon>
        <taxon>Pseudomonadota</taxon>
        <taxon>Alphaproteobacteria</taxon>
        <taxon>Hyphomicrobiales</taxon>
        <taxon>Nitrobacteraceae</taxon>
        <taxon>Bradyrhizobium</taxon>
    </lineage>
</organism>
<evidence type="ECO:0000259" key="1">
    <source>
        <dbReference type="Pfam" id="PF13610"/>
    </source>
</evidence>
<accession>A0A0A3XJE0</accession>
<dbReference type="InterPro" id="IPR032874">
    <property type="entry name" value="DDE_dom"/>
</dbReference>
<comment type="caution">
    <text evidence="2">The sequence shown here is derived from an EMBL/GenBank/DDBJ whole genome shotgun (WGS) entry which is preliminary data.</text>
</comment>
<reference evidence="2 3" key="1">
    <citation type="submission" date="2014-09" db="EMBL/GenBank/DDBJ databases">
        <title>Draft genome of Bradyrhizobium japonicum Is-34.</title>
        <authorList>
            <person name="Tsurumaru H."/>
            <person name="Yamakawa T."/>
            <person name="Hashimoto S."/>
            <person name="Okizaki K."/>
            <person name="Kanesaki Y."/>
            <person name="Yoshikawa H."/>
            <person name="Yajima S."/>
        </authorList>
    </citation>
    <scope>NUCLEOTIDE SEQUENCE [LARGE SCALE GENOMIC DNA]</scope>
    <source>
        <strain evidence="2 3">Is-34</strain>
    </source>
</reference>
<name>A0A0A3XJE0_BRAJP</name>
<feature type="domain" description="DDE" evidence="1">
    <location>
        <begin position="1"/>
        <end position="87"/>
    </location>
</feature>
<evidence type="ECO:0000313" key="2">
    <source>
        <dbReference type="EMBL" id="KGT74440.1"/>
    </source>
</evidence>
<dbReference type="PANTHER" id="PTHR35528:SF3">
    <property type="entry name" value="BLL1675 PROTEIN"/>
    <property type="match status" value="1"/>
</dbReference>
<proteinExistence type="predicted"/>
<gene>
    <name evidence="2" type="ORF">MA20_38825</name>
</gene>
<dbReference type="Proteomes" id="UP000030377">
    <property type="component" value="Unassembled WGS sequence"/>
</dbReference>
<dbReference type="Pfam" id="PF13610">
    <property type="entry name" value="DDE_Tnp_IS240"/>
    <property type="match status" value="1"/>
</dbReference>
<dbReference type="PANTHER" id="PTHR35528">
    <property type="entry name" value="BLL1675 PROTEIN"/>
    <property type="match status" value="1"/>
</dbReference>
<dbReference type="AlphaFoldDB" id="A0A0A3XJE0"/>